<dbReference type="Pfam" id="PF00154">
    <property type="entry name" value="RecA_N"/>
    <property type="match status" value="1"/>
</dbReference>
<dbReference type="InterPro" id="IPR013765">
    <property type="entry name" value="DNA_recomb/repair_RecA"/>
</dbReference>
<dbReference type="PANTHER" id="PTHR45900">
    <property type="entry name" value="RECA"/>
    <property type="match status" value="1"/>
</dbReference>
<comment type="similarity">
    <text evidence="1">Belongs to the RecA family.</text>
</comment>
<feature type="region of interest" description="Disordered" evidence="6">
    <location>
        <begin position="137"/>
        <end position="160"/>
    </location>
</feature>
<protein>
    <recommendedName>
        <fullName evidence="2">Protein RecA</fullName>
    </recommendedName>
</protein>
<dbReference type="GO" id="GO:0006281">
    <property type="term" value="P:DNA repair"/>
    <property type="evidence" value="ECO:0007669"/>
    <property type="project" value="InterPro"/>
</dbReference>
<dbReference type="PANTHER" id="PTHR45900:SF1">
    <property type="entry name" value="MITOCHONDRIAL DNA REPAIR PROTEIN RECA HOMOLOG-RELATED"/>
    <property type="match status" value="1"/>
</dbReference>
<dbReference type="RefSeq" id="WP_103934162.1">
    <property type="nucleotide sequence ID" value="NZ_FNVA01000006.1"/>
</dbReference>
<evidence type="ECO:0000256" key="4">
    <source>
        <dbReference type="ARBA" id="ARBA00022840"/>
    </source>
</evidence>
<evidence type="ECO:0000313" key="8">
    <source>
        <dbReference type="EMBL" id="SEG52116.1"/>
    </source>
</evidence>
<dbReference type="GO" id="GO:0005524">
    <property type="term" value="F:ATP binding"/>
    <property type="evidence" value="ECO:0007669"/>
    <property type="project" value="UniProtKB-KW"/>
</dbReference>
<evidence type="ECO:0000256" key="2">
    <source>
        <dbReference type="ARBA" id="ARBA00015553"/>
    </source>
</evidence>
<evidence type="ECO:0000256" key="3">
    <source>
        <dbReference type="ARBA" id="ARBA00022741"/>
    </source>
</evidence>
<dbReference type="GO" id="GO:0003697">
    <property type="term" value="F:single-stranded DNA binding"/>
    <property type="evidence" value="ECO:0007669"/>
    <property type="project" value="InterPro"/>
</dbReference>
<dbReference type="OrthoDB" id="110850at2"/>
<dbReference type="EMBL" id="FNVA01000006">
    <property type="protein sequence ID" value="SEG52116.1"/>
    <property type="molecule type" value="Genomic_DNA"/>
</dbReference>
<sequence length="439" mass="47443">MCALTLSTQTRLQVESALARKAPSALTPRPRTIRERMGSGSEILDHLLDGGLPVGAVSEFVGITGSGRTTMALAFAAAMAQEARVAAWVDVADAFDPASAALNGVDLERLLWVRCACTGAPSADKGGEAMAPSRSTMLHATQPPSPLRGGGSPHPRSEGLGMPEAIQAMMQAHGGLNDHQERRERKKVGTPGMPNRPLSPVLDREEQVPTDRQPPRREKVIRGVQAGRDNAGRRVDIQAMEAAQGGPRCAEPKPHPRKSPETAQVKAAVMQAAAAQAARALDPVRQTSGATSAPRPKRSWTDLDHALRVTDLLLQAGGFGLIVLDLGDTPAERSWRIPLATWFRYRAACERSRTSLLLLTQHPCARSSAELVVRMEAGVMESAGKVLTGMRFRMEIERQRFQHVQAEYESNLVAFRKAPQRAEPGEAKGMWRGRASWAV</sequence>
<keyword evidence="4" id="KW-0067">ATP-binding</keyword>
<dbReference type="Gene3D" id="3.40.50.300">
    <property type="entry name" value="P-loop containing nucleotide triphosphate hydrolases"/>
    <property type="match status" value="1"/>
</dbReference>
<evidence type="ECO:0000259" key="7">
    <source>
        <dbReference type="Pfam" id="PF00154"/>
    </source>
</evidence>
<organism evidence="8 9">
    <name type="scientific">Bryocella elongata</name>
    <dbReference type="NCBI Taxonomy" id="863522"/>
    <lineage>
        <taxon>Bacteria</taxon>
        <taxon>Pseudomonadati</taxon>
        <taxon>Acidobacteriota</taxon>
        <taxon>Terriglobia</taxon>
        <taxon>Terriglobales</taxon>
        <taxon>Acidobacteriaceae</taxon>
        <taxon>Bryocella</taxon>
    </lineage>
</organism>
<dbReference type="AlphaFoldDB" id="A0A1H6AWF0"/>
<reference evidence="8 9" key="1">
    <citation type="submission" date="2016-10" db="EMBL/GenBank/DDBJ databases">
        <authorList>
            <person name="de Groot N.N."/>
        </authorList>
    </citation>
    <scope>NUCLEOTIDE SEQUENCE [LARGE SCALE GENOMIC DNA]</scope>
    <source>
        <strain evidence="8 9">DSM 22489</strain>
    </source>
</reference>
<keyword evidence="9" id="KW-1185">Reference proteome</keyword>
<dbReference type="InterPro" id="IPR049428">
    <property type="entry name" value="RecA-like_N"/>
</dbReference>
<evidence type="ECO:0000256" key="5">
    <source>
        <dbReference type="ARBA" id="ARBA00023172"/>
    </source>
</evidence>
<name>A0A1H6AWF0_9BACT</name>
<gene>
    <name evidence="8" type="ORF">SAMN05421819_3272</name>
</gene>
<dbReference type="GO" id="GO:0006310">
    <property type="term" value="P:DNA recombination"/>
    <property type="evidence" value="ECO:0007669"/>
    <property type="project" value="UniProtKB-KW"/>
</dbReference>
<evidence type="ECO:0000313" key="9">
    <source>
        <dbReference type="Proteomes" id="UP000236728"/>
    </source>
</evidence>
<feature type="region of interest" description="Disordered" evidence="6">
    <location>
        <begin position="176"/>
        <end position="215"/>
    </location>
</feature>
<keyword evidence="5" id="KW-0233">DNA recombination</keyword>
<feature type="domain" description="RecA-like N-terminal" evidence="7">
    <location>
        <begin position="33"/>
        <end position="112"/>
    </location>
</feature>
<proteinExistence type="inferred from homology"/>
<feature type="compositionally biased region" description="Basic and acidic residues" evidence="6">
    <location>
        <begin position="202"/>
        <end position="215"/>
    </location>
</feature>
<dbReference type="SUPFAM" id="SSF52540">
    <property type="entry name" value="P-loop containing nucleoside triphosphate hydrolases"/>
    <property type="match status" value="1"/>
</dbReference>
<dbReference type="InterPro" id="IPR027417">
    <property type="entry name" value="P-loop_NTPase"/>
</dbReference>
<feature type="region of interest" description="Disordered" evidence="6">
    <location>
        <begin position="279"/>
        <end position="298"/>
    </location>
</feature>
<keyword evidence="3" id="KW-0547">Nucleotide-binding</keyword>
<evidence type="ECO:0000256" key="1">
    <source>
        <dbReference type="ARBA" id="ARBA00009391"/>
    </source>
</evidence>
<accession>A0A1H6AWF0</accession>
<dbReference type="Proteomes" id="UP000236728">
    <property type="component" value="Unassembled WGS sequence"/>
</dbReference>
<evidence type="ECO:0000256" key="6">
    <source>
        <dbReference type="SAM" id="MobiDB-lite"/>
    </source>
</evidence>